<dbReference type="Pfam" id="PF13185">
    <property type="entry name" value="GAF_2"/>
    <property type="match status" value="1"/>
</dbReference>
<dbReference type="RefSeq" id="WP_009196050.1">
    <property type="nucleotide sequence ID" value="NZ_AODQ01000068.1"/>
</dbReference>
<dbReference type="InterPro" id="IPR000700">
    <property type="entry name" value="PAS-assoc_C"/>
</dbReference>
<protein>
    <recommendedName>
        <fullName evidence="3">histidine kinase</fullName>
        <ecNumber evidence="3">2.7.13.3</ecNumber>
    </recommendedName>
</protein>
<comment type="subcellular location">
    <subcellularLocation>
        <location evidence="2">Membrane</location>
    </subcellularLocation>
</comment>
<evidence type="ECO:0000256" key="7">
    <source>
        <dbReference type="ARBA" id="ARBA00022777"/>
    </source>
</evidence>
<dbReference type="NCBIfam" id="TIGR00229">
    <property type="entry name" value="sensory_box"/>
    <property type="match status" value="1"/>
</dbReference>
<keyword evidence="6 10" id="KW-0812">Transmembrane</keyword>
<dbReference type="Pfam" id="PF03924">
    <property type="entry name" value="CHASE"/>
    <property type="match status" value="1"/>
</dbReference>
<feature type="transmembrane region" description="Helical" evidence="10">
    <location>
        <begin position="310"/>
        <end position="333"/>
    </location>
</feature>
<dbReference type="GO" id="GO:0000155">
    <property type="term" value="F:phosphorelay sensor kinase activity"/>
    <property type="evidence" value="ECO:0007669"/>
    <property type="project" value="InterPro"/>
</dbReference>
<dbReference type="Proteomes" id="UP000011910">
    <property type="component" value="Unassembled WGS sequence"/>
</dbReference>
<dbReference type="InterPro" id="IPR035965">
    <property type="entry name" value="PAS-like_dom_sf"/>
</dbReference>
<evidence type="ECO:0000256" key="3">
    <source>
        <dbReference type="ARBA" id="ARBA00012438"/>
    </source>
</evidence>
<evidence type="ECO:0000256" key="4">
    <source>
        <dbReference type="ARBA" id="ARBA00022553"/>
    </source>
</evidence>
<keyword evidence="4" id="KW-0597">Phosphoprotein</keyword>
<dbReference type="Pfam" id="PF02518">
    <property type="entry name" value="HATPase_c"/>
    <property type="match status" value="1"/>
</dbReference>
<feature type="domain" description="CHASE" evidence="14">
    <location>
        <begin position="135"/>
        <end position="298"/>
    </location>
</feature>
<evidence type="ECO:0000256" key="2">
    <source>
        <dbReference type="ARBA" id="ARBA00004370"/>
    </source>
</evidence>
<name>M7N4R9_9BACT</name>
<feature type="domain" description="PAC" evidence="13">
    <location>
        <begin position="418"/>
        <end position="469"/>
    </location>
</feature>
<dbReference type="InterPro" id="IPR006189">
    <property type="entry name" value="CHASE_dom"/>
</dbReference>
<reference evidence="15 16" key="1">
    <citation type="journal article" date="2013" name="Genome Announc.">
        <title>Draft Genome Sequence of Cesiribacter andamanensis Strain AMV16T, Isolated from a Soil Sample from a Mud Volcano in the Andaman Islands, India.</title>
        <authorList>
            <person name="Shivaji S."/>
            <person name="Ara S."/>
            <person name="Begum Z."/>
            <person name="Srinivas T.N."/>
            <person name="Singh A."/>
            <person name="Kumar Pinnaka A."/>
        </authorList>
    </citation>
    <scope>NUCLEOTIDE SEQUENCE [LARGE SCALE GENOMIC DNA]</scope>
    <source>
        <strain evidence="15 16">AMV16</strain>
    </source>
</reference>
<keyword evidence="7" id="KW-0418">Kinase</keyword>
<dbReference type="PROSITE" id="PS50113">
    <property type="entry name" value="PAC"/>
    <property type="match status" value="1"/>
</dbReference>
<sequence length="867" mass="97308">MSLSKVREFFRVYALAVVAFVVLLILTFITFWQTYSRVLERNEALFTLRTETAKSAIEKRMNDYIQILKGAKGLFMIADSVSRQEWKEYVAMVEVDANYPGIQGLGYSAYFPKSYLPALEAQLRAGGFPDFAVWPAGDREVYTSILYLEPFDRRNQRAFGYDMYTDSVRREAMERARDTGQPSLSGILTLVQETETGVQRGLNLYVPLYKRNAPLETQEQRRQHLTGFIYSPFRVNDLMSGILGNRFKELHLEVYEGSRLDRSSLVYDSDTIAHANRKHQDVLRISPIRLAGRTWQVYSSPGPEFGQGTALPWFILGGGMLMSSLIFIILYSLTNSRRSNYLKQLITDNATAALFILDKHQRCTFINPAARALVGYSLDDYKRTGFHELVHHSRLDGSPFPAADCPIVKALAQTGVIYNHESVFFRSDGSYVHVLLNAQPIVDANTVVAYLLEAHDISQRKEAELALKEKNKNLQLLNTIGRDLSAELDLKKLLQSVTDSCTELTNAEFGALFYHQDNGQGEKLTLHTLSGAGSEVVQDMAIAGLLGQEVVCSDDITQDPLFGKDTPYQGIDTSKLPVKSYLAVPVKSRGGELLGALLFGHRRAGVFTTTSIEVVQGIASQAAIAIDNSRLFETIRQKNDELHKINNDLDNFVYTASHDLKSPVLNIEGLVYALQAALKRNKPERVEEILEKIQLSIAKFKETIQALTEVARTNKNLHEDVEVFDLRELLNDVLLSIEDSILKSEARLHTDLVCSKMHFSRASMSSILQNLITNSIKYRSPERAPEIHIACARKDGGVELLISDNGLGIAQEHLSKIYTMFRRYHTHVEGTGIGLYLVKRIVDNHGGSIAVQSEVNRGTTFSIYLPQ</sequence>
<dbReference type="PROSITE" id="PS50109">
    <property type="entry name" value="HIS_KIN"/>
    <property type="match status" value="1"/>
</dbReference>
<dbReference type="AlphaFoldDB" id="M7N4R9"/>
<dbReference type="PANTHER" id="PTHR43304:SF1">
    <property type="entry name" value="PAC DOMAIN-CONTAINING PROTEIN"/>
    <property type="match status" value="1"/>
</dbReference>
<dbReference type="PANTHER" id="PTHR43304">
    <property type="entry name" value="PHYTOCHROME-LIKE PROTEIN CPH1"/>
    <property type="match status" value="1"/>
</dbReference>
<dbReference type="CDD" id="cd00130">
    <property type="entry name" value="PAS"/>
    <property type="match status" value="1"/>
</dbReference>
<dbReference type="Gene3D" id="3.30.565.10">
    <property type="entry name" value="Histidine kinase-like ATPase, C-terminal domain"/>
    <property type="match status" value="1"/>
</dbReference>
<dbReference type="SUPFAM" id="SSF55785">
    <property type="entry name" value="PYP-like sensor domain (PAS domain)"/>
    <property type="match status" value="1"/>
</dbReference>
<evidence type="ECO:0000259" key="14">
    <source>
        <dbReference type="PROSITE" id="PS50839"/>
    </source>
</evidence>
<dbReference type="SMART" id="SM00086">
    <property type="entry name" value="PAC"/>
    <property type="match status" value="1"/>
</dbReference>
<dbReference type="GO" id="GO:0016020">
    <property type="term" value="C:membrane"/>
    <property type="evidence" value="ECO:0007669"/>
    <property type="project" value="UniProtKB-SubCell"/>
</dbReference>
<dbReference type="eggNOG" id="COG4251">
    <property type="taxonomic scope" value="Bacteria"/>
</dbReference>
<dbReference type="PRINTS" id="PR00344">
    <property type="entry name" value="BCTRLSENSOR"/>
</dbReference>
<feature type="transmembrane region" description="Helical" evidence="10">
    <location>
        <begin position="12"/>
        <end position="32"/>
    </location>
</feature>
<dbReference type="InterPro" id="IPR005467">
    <property type="entry name" value="His_kinase_dom"/>
</dbReference>
<dbReference type="InterPro" id="IPR003594">
    <property type="entry name" value="HATPase_dom"/>
</dbReference>
<dbReference type="InterPro" id="IPR003018">
    <property type="entry name" value="GAF"/>
</dbReference>
<dbReference type="InterPro" id="IPR004358">
    <property type="entry name" value="Sig_transdc_His_kin-like_C"/>
</dbReference>
<dbReference type="GO" id="GO:0006355">
    <property type="term" value="P:regulation of DNA-templated transcription"/>
    <property type="evidence" value="ECO:0007669"/>
    <property type="project" value="InterPro"/>
</dbReference>
<feature type="domain" description="Histidine kinase" evidence="11">
    <location>
        <begin position="655"/>
        <end position="867"/>
    </location>
</feature>
<comment type="catalytic activity">
    <reaction evidence="1">
        <text>ATP + protein L-histidine = ADP + protein N-phospho-L-histidine.</text>
        <dbReference type="EC" id="2.7.13.3"/>
    </reaction>
</comment>
<dbReference type="Pfam" id="PF00989">
    <property type="entry name" value="PAS"/>
    <property type="match status" value="1"/>
</dbReference>
<evidence type="ECO:0000313" key="15">
    <source>
        <dbReference type="EMBL" id="EMR02221.1"/>
    </source>
</evidence>
<dbReference type="InterPro" id="IPR052162">
    <property type="entry name" value="Sensor_kinase/Photoreceptor"/>
</dbReference>
<dbReference type="InterPro" id="IPR036097">
    <property type="entry name" value="HisK_dim/P_sf"/>
</dbReference>
<evidence type="ECO:0000313" key="16">
    <source>
        <dbReference type="Proteomes" id="UP000011910"/>
    </source>
</evidence>
<dbReference type="InterPro" id="IPR036890">
    <property type="entry name" value="HATPase_C_sf"/>
</dbReference>
<dbReference type="InterPro" id="IPR042240">
    <property type="entry name" value="CHASE_sf"/>
</dbReference>
<dbReference type="SMART" id="SM00065">
    <property type="entry name" value="GAF"/>
    <property type="match status" value="1"/>
</dbReference>
<evidence type="ECO:0000256" key="9">
    <source>
        <dbReference type="ARBA" id="ARBA00023136"/>
    </source>
</evidence>
<evidence type="ECO:0000256" key="5">
    <source>
        <dbReference type="ARBA" id="ARBA00022679"/>
    </source>
</evidence>
<dbReference type="SUPFAM" id="SSF55874">
    <property type="entry name" value="ATPase domain of HSP90 chaperone/DNA topoisomerase II/histidine kinase"/>
    <property type="match status" value="1"/>
</dbReference>
<evidence type="ECO:0000259" key="11">
    <source>
        <dbReference type="PROSITE" id="PS50109"/>
    </source>
</evidence>
<proteinExistence type="predicted"/>
<dbReference type="SMART" id="SM01079">
    <property type="entry name" value="CHASE"/>
    <property type="match status" value="1"/>
</dbReference>
<dbReference type="OrthoDB" id="9766459at2"/>
<keyword evidence="5 15" id="KW-0808">Transferase</keyword>
<dbReference type="SMART" id="SM00091">
    <property type="entry name" value="PAS"/>
    <property type="match status" value="1"/>
</dbReference>
<dbReference type="SUPFAM" id="SSF55781">
    <property type="entry name" value="GAF domain-like"/>
    <property type="match status" value="1"/>
</dbReference>
<dbReference type="InterPro" id="IPR000014">
    <property type="entry name" value="PAS"/>
</dbReference>
<dbReference type="eggNOG" id="COG3614">
    <property type="taxonomic scope" value="Bacteria"/>
</dbReference>
<evidence type="ECO:0000259" key="13">
    <source>
        <dbReference type="PROSITE" id="PS50113"/>
    </source>
</evidence>
<dbReference type="EC" id="2.7.13.3" evidence="3"/>
<dbReference type="PROSITE" id="PS50839">
    <property type="entry name" value="CHASE"/>
    <property type="match status" value="1"/>
</dbReference>
<comment type="caution">
    <text evidence="15">The sequence shown here is derived from an EMBL/GenBank/DDBJ whole genome shotgun (WGS) entry which is preliminary data.</text>
</comment>
<evidence type="ECO:0000256" key="10">
    <source>
        <dbReference type="SAM" id="Phobius"/>
    </source>
</evidence>
<dbReference type="Gene3D" id="3.30.450.350">
    <property type="entry name" value="CHASE domain"/>
    <property type="match status" value="1"/>
</dbReference>
<keyword evidence="16" id="KW-1185">Reference proteome</keyword>
<dbReference type="Gene3D" id="3.30.450.40">
    <property type="match status" value="1"/>
</dbReference>
<dbReference type="InterPro" id="IPR029016">
    <property type="entry name" value="GAF-like_dom_sf"/>
</dbReference>
<evidence type="ECO:0000256" key="6">
    <source>
        <dbReference type="ARBA" id="ARBA00022692"/>
    </source>
</evidence>
<gene>
    <name evidence="15" type="primary">cph1_12</name>
    <name evidence="15" type="ORF">ADICEAN_02660</name>
</gene>
<evidence type="ECO:0000259" key="12">
    <source>
        <dbReference type="PROSITE" id="PS50112"/>
    </source>
</evidence>
<accession>M7N4R9</accession>
<evidence type="ECO:0000256" key="8">
    <source>
        <dbReference type="ARBA" id="ARBA00022989"/>
    </source>
</evidence>
<dbReference type="SUPFAM" id="SSF47384">
    <property type="entry name" value="Homodimeric domain of signal transducing histidine kinase"/>
    <property type="match status" value="1"/>
</dbReference>
<keyword evidence="8 10" id="KW-1133">Transmembrane helix</keyword>
<dbReference type="InterPro" id="IPR001610">
    <property type="entry name" value="PAC"/>
</dbReference>
<keyword evidence="9 10" id="KW-0472">Membrane</keyword>
<evidence type="ECO:0000256" key="1">
    <source>
        <dbReference type="ARBA" id="ARBA00000085"/>
    </source>
</evidence>
<dbReference type="PROSITE" id="PS50112">
    <property type="entry name" value="PAS"/>
    <property type="match status" value="1"/>
</dbReference>
<dbReference type="eggNOG" id="COG2205">
    <property type="taxonomic scope" value="Bacteria"/>
</dbReference>
<feature type="domain" description="PAS" evidence="12">
    <location>
        <begin position="338"/>
        <end position="380"/>
    </location>
</feature>
<dbReference type="STRING" id="1279009.ADICEAN_02660"/>
<dbReference type="Gene3D" id="3.30.450.20">
    <property type="entry name" value="PAS domain"/>
    <property type="match status" value="1"/>
</dbReference>
<dbReference type="SMART" id="SM00387">
    <property type="entry name" value="HATPase_c"/>
    <property type="match status" value="1"/>
</dbReference>
<organism evidence="15 16">
    <name type="scientific">Cesiribacter andamanensis AMV16</name>
    <dbReference type="NCBI Taxonomy" id="1279009"/>
    <lineage>
        <taxon>Bacteria</taxon>
        <taxon>Pseudomonadati</taxon>
        <taxon>Bacteroidota</taxon>
        <taxon>Cytophagia</taxon>
        <taxon>Cytophagales</taxon>
        <taxon>Cesiribacteraceae</taxon>
        <taxon>Cesiribacter</taxon>
    </lineage>
</organism>
<dbReference type="EMBL" id="AODQ01000068">
    <property type="protein sequence ID" value="EMR02221.1"/>
    <property type="molecule type" value="Genomic_DNA"/>
</dbReference>
<dbReference type="InterPro" id="IPR013767">
    <property type="entry name" value="PAS_fold"/>
</dbReference>
<dbReference type="Gene3D" id="1.10.287.130">
    <property type="match status" value="1"/>
</dbReference>